<evidence type="ECO:0000256" key="4">
    <source>
        <dbReference type="ARBA" id="ARBA00022807"/>
    </source>
</evidence>
<dbReference type="Proteomes" id="UP000316181">
    <property type="component" value="Unassembled WGS sequence"/>
</dbReference>
<proteinExistence type="inferred from homology"/>
<evidence type="ECO:0000313" key="7">
    <source>
        <dbReference type="EMBL" id="TQK76814.1"/>
    </source>
</evidence>
<keyword evidence="2" id="KW-0645">Protease</keyword>
<name>A0A542SQE7_9MICO</name>
<dbReference type="InterPro" id="IPR038765">
    <property type="entry name" value="Papain-like_cys_pep_sf"/>
</dbReference>
<dbReference type="GO" id="GO:0006508">
    <property type="term" value="P:proteolysis"/>
    <property type="evidence" value="ECO:0007669"/>
    <property type="project" value="UniProtKB-KW"/>
</dbReference>
<dbReference type="PROSITE" id="PS51935">
    <property type="entry name" value="NLPC_P60"/>
    <property type="match status" value="1"/>
</dbReference>
<dbReference type="AlphaFoldDB" id="A0A542SQE7"/>
<evidence type="ECO:0000259" key="6">
    <source>
        <dbReference type="PROSITE" id="PS51935"/>
    </source>
</evidence>
<dbReference type="EMBL" id="VFNV01000001">
    <property type="protein sequence ID" value="TQK76814.1"/>
    <property type="molecule type" value="Genomic_DNA"/>
</dbReference>
<reference evidence="7 8" key="1">
    <citation type="submission" date="2019-06" db="EMBL/GenBank/DDBJ databases">
        <title>Sequencing the genomes of 1000 actinobacteria strains.</title>
        <authorList>
            <person name="Klenk H.-P."/>
        </authorList>
    </citation>
    <scope>NUCLEOTIDE SEQUENCE [LARGE SCALE GENOMIC DNA]</scope>
    <source>
        <strain evidence="7 8">DSM 10596</strain>
    </source>
</reference>
<dbReference type="Pfam" id="PF00877">
    <property type="entry name" value="NLPC_P60"/>
    <property type="match status" value="1"/>
</dbReference>
<evidence type="ECO:0000256" key="5">
    <source>
        <dbReference type="SAM" id="SignalP"/>
    </source>
</evidence>
<comment type="caution">
    <text evidence="7">The sequence shown here is derived from an EMBL/GenBank/DDBJ whole genome shotgun (WGS) entry which is preliminary data.</text>
</comment>
<feature type="signal peptide" evidence="5">
    <location>
        <begin position="1"/>
        <end position="43"/>
    </location>
</feature>
<feature type="domain" description="NlpC/P60" evidence="6">
    <location>
        <begin position="160"/>
        <end position="272"/>
    </location>
</feature>
<dbReference type="RefSeq" id="WP_246043577.1">
    <property type="nucleotide sequence ID" value="NZ_BAAATB010000010.1"/>
</dbReference>
<keyword evidence="5" id="KW-0732">Signal</keyword>
<gene>
    <name evidence="7" type="ORF">FB389_1508</name>
</gene>
<sequence length="272" mass="29117">MTTSVHGRAQARRNSRAPRRLALAVAFATALATPIVATTAAQAATATPTATPAAPTAKATKAIPFTVKKSAKTQINGARKSDRIVLTVKTRKAARGFTIAVIARGKTIARAKVKSTRTRVRLPKNLRSGKTKLTVRVTPNARGAANGYRSAKKRVTVKVLTERQAIVAAAKKHIGTPYRYGGTTPKGFDCAGFTKYVFSHSVKVSLPRTSSAQRTAGKKISRAKAKAGDIIWTPGHVAIYLGGNKIIDSPRPGKSIHVRTMYQKNPTFIRVI</sequence>
<accession>A0A542SQE7</accession>
<keyword evidence="8" id="KW-1185">Reference proteome</keyword>
<feature type="chain" id="PRO_5022185509" evidence="5">
    <location>
        <begin position="44"/>
        <end position="272"/>
    </location>
</feature>
<evidence type="ECO:0000256" key="2">
    <source>
        <dbReference type="ARBA" id="ARBA00022670"/>
    </source>
</evidence>
<protein>
    <submittedName>
        <fullName evidence="7">Cell wall-associated NlpC family hydrolase</fullName>
    </submittedName>
</protein>
<evidence type="ECO:0000313" key="8">
    <source>
        <dbReference type="Proteomes" id="UP000316181"/>
    </source>
</evidence>
<keyword evidence="4" id="KW-0788">Thiol protease</keyword>
<dbReference type="SUPFAM" id="SSF54001">
    <property type="entry name" value="Cysteine proteinases"/>
    <property type="match status" value="1"/>
</dbReference>
<comment type="similarity">
    <text evidence="1">Belongs to the peptidase C40 family.</text>
</comment>
<keyword evidence="3 7" id="KW-0378">Hydrolase</keyword>
<dbReference type="PANTHER" id="PTHR47053:SF1">
    <property type="entry name" value="MUREIN DD-ENDOPEPTIDASE MEPH-RELATED"/>
    <property type="match status" value="1"/>
</dbReference>
<dbReference type="PANTHER" id="PTHR47053">
    <property type="entry name" value="MUREIN DD-ENDOPEPTIDASE MEPH-RELATED"/>
    <property type="match status" value="1"/>
</dbReference>
<evidence type="ECO:0000256" key="1">
    <source>
        <dbReference type="ARBA" id="ARBA00007074"/>
    </source>
</evidence>
<dbReference type="Gene3D" id="3.90.1720.10">
    <property type="entry name" value="endopeptidase domain like (from Nostoc punctiforme)"/>
    <property type="match status" value="1"/>
</dbReference>
<evidence type="ECO:0000256" key="3">
    <source>
        <dbReference type="ARBA" id="ARBA00022801"/>
    </source>
</evidence>
<dbReference type="InterPro" id="IPR000064">
    <property type="entry name" value="NLP_P60_dom"/>
</dbReference>
<dbReference type="InterPro" id="IPR051202">
    <property type="entry name" value="Peptidase_C40"/>
</dbReference>
<organism evidence="7 8">
    <name type="scientific">Rarobacter incanus</name>
    <dbReference type="NCBI Taxonomy" id="153494"/>
    <lineage>
        <taxon>Bacteria</taxon>
        <taxon>Bacillati</taxon>
        <taxon>Actinomycetota</taxon>
        <taxon>Actinomycetes</taxon>
        <taxon>Micrococcales</taxon>
        <taxon>Rarobacteraceae</taxon>
        <taxon>Rarobacter</taxon>
    </lineage>
</organism>
<dbReference type="GO" id="GO:0008234">
    <property type="term" value="F:cysteine-type peptidase activity"/>
    <property type="evidence" value="ECO:0007669"/>
    <property type="project" value="UniProtKB-KW"/>
</dbReference>